<protein>
    <submittedName>
        <fullName evidence="1">Uncharacterized protein</fullName>
    </submittedName>
</protein>
<evidence type="ECO:0000313" key="2">
    <source>
        <dbReference type="Proteomes" id="UP000184406"/>
    </source>
</evidence>
<accession>A0A1M5AN97</accession>
<evidence type="ECO:0000313" key="1">
    <source>
        <dbReference type="EMBL" id="SHF31645.1"/>
    </source>
</evidence>
<reference evidence="2" key="1">
    <citation type="submission" date="2016-11" db="EMBL/GenBank/DDBJ databases">
        <authorList>
            <person name="Varghese N."/>
            <person name="Submissions S."/>
        </authorList>
    </citation>
    <scope>NUCLEOTIDE SEQUENCE [LARGE SCALE GENOMIC DNA]</scope>
    <source>
        <strain evidence="2">DSM 17539</strain>
    </source>
</reference>
<name>A0A1M5AN97_9FLAO</name>
<gene>
    <name evidence="1" type="ORF">SAMN03080594_103322</name>
</gene>
<dbReference type="Proteomes" id="UP000184406">
    <property type="component" value="Unassembled WGS sequence"/>
</dbReference>
<dbReference type="AlphaFoldDB" id="A0A1M5AN97"/>
<dbReference type="EMBL" id="FQUX01000003">
    <property type="protein sequence ID" value="SHF31645.1"/>
    <property type="molecule type" value="Genomic_DNA"/>
</dbReference>
<keyword evidence="2" id="KW-1185">Reference proteome</keyword>
<organism evidence="1 2">
    <name type="scientific">Arenibacter palladensis</name>
    <dbReference type="NCBI Taxonomy" id="237373"/>
    <lineage>
        <taxon>Bacteria</taxon>
        <taxon>Pseudomonadati</taxon>
        <taxon>Bacteroidota</taxon>
        <taxon>Flavobacteriia</taxon>
        <taxon>Flavobacteriales</taxon>
        <taxon>Flavobacteriaceae</taxon>
        <taxon>Arenibacter</taxon>
    </lineage>
</organism>
<proteinExistence type="predicted"/>
<sequence>MQNIAKKLTNRQVFLGFLQSVDINFEGKYMKRRI</sequence>